<feature type="region of interest" description="Disordered" evidence="1">
    <location>
        <begin position="1"/>
        <end position="20"/>
    </location>
</feature>
<gene>
    <name evidence="2" type="primary">CG15721-RA</name>
</gene>
<dbReference type="EMBL" id="BT120231">
    <property type="protein sequence ID" value="ADB94046.1"/>
    <property type="molecule type" value="mRNA"/>
</dbReference>
<proteinExistence type="evidence at transcript level"/>
<organism evidence="2">
    <name type="scientific">Drosophila melanogaster</name>
    <name type="common">Fruit fly</name>
    <dbReference type="NCBI Taxonomy" id="7227"/>
    <lineage>
        <taxon>Eukaryota</taxon>
        <taxon>Metazoa</taxon>
        <taxon>Ecdysozoa</taxon>
        <taxon>Arthropoda</taxon>
        <taxon>Hexapoda</taxon>
        <taxon>Insecta</taxon>
        <taxon>Pterygota</taxon>
        <taxon>Neoptera</taxon>
        <taxon>Endopterygota</taxon>
        <taxon>Diptera</taxon>
        <taxon>Brachycera</taxon>
        <taxon>Muscomorpha</taxon>
        <taxon>Ephydroidea</taxon>
        <taxon>Drosophilidae</taxon>
        <taxon>Drosophila</taxon>
        <taxon>Sophophora</taxon>
    </lineage>
</organism>
<reference evidence="2" key="1">
    <citation type="submission" date="2010-01" db="EMBL/GenBank/DDBJ databases">
        <authorList>
            <person name="Carlson J."/>
            <person name="Booth B."/>
            <person name="Frise E."/>
            <person name="Sandler J."/>
            <person name="Wan K."/>
            <person name="Yu C."/>
            <person name="Celniker S."/>
        </authorList>
    </citation>
    <scope>NUCLEOTIDE SEQUENCE</scope>
</reference>
<evidence type="ECO:0000256" key="1">
    <source>
        <dbReference type="SAM" id="MobiDB-lite"/>
    </source>
</evidence>
<protein>
    <submittedName>
        <fullName evidence="2">MIP16732p</fullName>
    </submittedName>
</protein>
<evidence type="ECO:0000313" key="2">
    <source>
        <dbReference type="EMBL" id="ADB94046.1"/>
    </source>
</evidence>
<name>D3DMR5_DROME</name>
<sequence>MAGHPELRHKPDFRDPTADTEDHMAAVVRNSAVPDSRELRNPMPELRRGGRIQLKLGKLSFSERFESDYAVTSAASSLYTS</sequence>
<accession>D3DMR5</accession>
<dbReference type="AlphaFoldDB" id="D3DMR5"/>